<feature type="transmembrane region" description="Helical" evidence="2">
    <location>
        <begin position="26"/>
        <end position="45"/>
    </location>
</feature>
<dbReference type="AlphaFoldDB" id="A0A1W9KX03"/>
<protein>
    <submittedName>
        <fullName evidence="8">Sensor domain-containing diguanylate cyclase</fullName>
    </submittedName>
</protein>
<dbReference type="Pfam" id="PF13426">
    <property type="entry name" value="PAS_9"/>
    <property type="match status" value="1"/>
</dbReference>
<dbReference type="Gene3D" id="3.20.20.450">
    <property type="entry name" value="EAL domain"/>
    <property type="match status" value="1"/>
</dbReference>
<evidence type="ECO:0000256" key="2">
    <source>
        <dbReference type="SAM" id="Phobius"/>
    </source>
</evidence>
<organism evidence="8 9">
    <name type="scientific">Rhodoferax ferrireducens</name>
    <dbReference type="NCBI Taxonomy" id="192843"/>
    <lineage>
        <taxon>Bacteria</taxon>
        <taxon>Pseudomonadati</taxon>
        <taxon>Pseudomonadota</taxon>
        <taxon>Betaproteobacteria</taxon>
        <taxon>Burkholderiales</taxon>
        <taxon>Comamonadaceae</taxon>
        <taxon>Rhodoferax</taxon>
    </lineage>
</organism>
<dbReference type="Pfam" id="PF13188">
    <property type="entry name" value="PAS_8"/>
    <property type="match status" value="1"/>
</dbReference>
<sequence>MRSQISPILEPIAAWLGRLSVSRKLTLIYLLDLTAVIFVSGILISEKYLAIDFARKELVGVSYTNAVRDVLMPQVGTPSLNQADITAARHRLASQRALQDEMLSAQADSQAFVDSLGAPASTGQPLPVALKPTIVYARALITTVGNQSNLILDPDLDSYYNMSLVVLRFPELVEVLFDTAQAVGQDTPKTGVASSLQGTTLLILAGRLDAIRQGIASDYSQAYAAGSPALKAALLPHQQALDDQLGQLLGQVQKASGEGVQRQDRQAISATYGAVLDALNLAWGASSQSLHDLLQARVRALFHKMWLHLGTALALLLAILSVVYTVARLISKPLQQLASVANDVRQSGNYNLRAQWASQDEIGHLVQTFNSMLAQLDQDRSAREELAASARAARAQAELLESIPVAMMVTSIPQHRVLHANEAARPWLGNCTTDPWLKGLEPGVRSRFFQQLSDREQIDEFEVRWLGGAESSWAVLSARRLSFQGQDAVLTTFTPINVLKIMEQRMELWAKVFEASSEGIIIMDSQQRVLSVNRAYCRATSYDFYEVVGEHLGRLLGHQPHNTAGDLADAMEAAVMTDMTRTIQKRNEWQGEVLLRKRNGETYPAWLMISAVRESSRQEEISHYICIAIDITDRKRTEARVKFLAHHDVLTELPNRALCVETLGTVLRQARSSGECVAVLFIDLDRFKTINDTLGHHVGDGLLQSVAQRLKQAVRAGDLVSRLGGDEFVVILRHLQDGAQARWQAEQRLIPLIRQTHQVLGHELNVSCSVGIAIYPTDGDDLVELMRRADAAMYEAKTSGRDTARVFDVSIDTAIRERQTLEQHLRLALERGEFSLNYQPQVDGQTLQVVGVEALLRWHSAELGPISPAIFIPVAEECGLIQPIGRWVMNEACWQKAHWETLGLTQLDISINLSAAQLADPDLVSLVQECIGRHGCDPTRLVLEITESHLMTDPVAARDKLTAIKSLGLQLSIDDFGTGYSSLAYLKRFPIDELKIDQSFVQTMLDDPADLAIVRSIVALGHALGLRLVAEGVETAEQLRQLQLLGCDELQGYFFSRPLSSQALEQQLLGGQKLTDQRRAVA</sequence>
<dbReference type="SUPFAM" id="SSF55785">
    <property type="entry name" value="PYP-like sensor domain (PAS domain)"/>
    <property type="match status" value="1"/>
</dbReference>
<dbReference type="Pfam" id="PF00563">
    <property type="entry name" value="EAL"/>
    <property type="match status" value="1"/>
</dbReference>
<evidence type="ECO:0000259" key="6">
    <source>
        <dbReference type="PROSITE" id="PS50885"/>
    </source>
</evidence>
<dbReference type="InterPro" id="IPR035965">
    <property type="entry name" value="PAS-like_dom_sf"/>
</dbReference>
<dbReference type="SMART" id="SM00304">
    <property type="entry name" value="HAMP"/>
    <property type="match status" value="1"/>
</dbReference>
<keyword evidence="2" id="KW-1133">Transmembrane helix</keyword>
<dbReference type="CDD" id="cd00130">
    <property type="entry name" value="PAS"/>
    <property type="match status" value="1"/>
</dbReference>
<dbReference type="InterPro" id="IPR000700">
    <property type="entry name" value="PAS-assoc_C"/>
</dbReference>
<dbReference type="InterPro" id="IPR001610">
    <property type="entry name" value="PAC"/>
</dbReference>
<dbReference type="InterPro" id="IPR029787">
    <property type="entry name" value="Nucleotide_cyclase"/>
</dbReference>
<keyword evidence="2" id="KW-0812">Transmembrane</keyword>
<dbReference type="InterPro" id="IPR000014">
    <property type="entry name" value="PAS"/>
</dbReference>
<dbReference type="Pfam" id="PF00990">
    <property type="entry name" value="GGDEF"/>
    <property type="match status" value="1"/>
</dbReference>
<comment type="catalytic activity">
    <reaction evidence="1">
        <text>3',3'-c-di-GMP + H2O = 5'-phosphoguanylyl(3'-&gt;5')guanosine + H(+)</text>
        <dbReference type="Rhea" id="RHEA:24902"/>
        <dbReference type="ChEBI" id="CHEBI:15377"/>
        <dbReference type="ChEBI" id="CHEBI:15378"/>
        <dbReference type="ChEBI" id="CHEBI:58754"/>
        <dbReference type="ChEBI" id="CHEBI:58805"/>
        <dbReference type="EC" id="3.1.4.52"/>
    </reaction>
    <physiologicalReaction direction="left-to-right" evidence="1">
        <dbReference type="Rhea" id="RHEA:24903"/>
    </physiologicalReaction>
</comment>
<dbReference type="Proteomes" id="UP000192505">
    <property type="component" value="Unassembled WGS sequence"/>
</dbReference>
<dbReference type="SMART" id="SM00086">
    <property type="entry name" value="PAC"/>
    <property type="match status" value="1"/>
</dbReference>
<dbReference type="GO" id="GO:0007165">
    <property type="term" value="P:signal transduction"/>
    <property type="evidence" value="ECO:0007669"/>
    <property type="project" value="InterPro"/>
</dbReference>
<dbReference type="SUPFAM" id="SSF158472">
    <property type="entry name" value="HAMP domain-like"/>
    <property type="match status" value="1"/>
</dbReference>
<comment type="caution">
    <text evidence="8">The sequence shown here is derived from an EMBL/GenBank/DDBJ whole genome shotgun (WGS) entry which is preliminary data.</text>
</comment>
<evidence type="ECO:0000259" key="5">
    <source>
        <dbReference type="PROSITE" id="PS50883"/>
    </source>
</evidence>
<dbReference type="Pfam" id="PF00672">
    <property type="entry name" value="HAMP"/>
    <property type="match status" value="1"/>
</dbReference>
<dbReference type="SMART" id="SM00091">
    <property type="entry name" value="PAS"/>
    <property type="match status" value="2"/>
</dbReference>
<dbReference type="PROSITE" id="PS50113">
    <property type="entry name" value="PAC"/>
    <property type="match status" value="1"/>
</dbReference>
<dbReference type="CDD" id="cd01949">
    <property type="entry name" value="GGDEF"/>
    <property type="match status" value="1"/>
</dbReference>
<evidence type="ECO:0000313" key="8">
    <source>
        <dbReference type="EMBL" id="OQW89187.1"/>
    </source>
</evidence>
<feature type="domain" description="EAL" evidence="5">
    <location>
        <begin position="818"/>
        <end position="1072"/>
    </location>
</feature>
<dbReference type="InterPro" id="IPR043128">
    <property type="entry name" value="Rev_trsase/Diguanyl_cyclase"/>
</dbReference>
<dbReference type="GO" id="GO:0071732">
    <property type="term" value="P:cellular response to nitric oxide"/>
    <property type="evidence" value="ECO:0007669"/>
    <property type="project" value="UniProtKB-ARBA"/>
</dbReference>
<evidence type="ECO:0000313" key="9">
    <source>
        <dbReference type="Proteomes" id="UP000192505"/>
    </source>
</evidence>
<feature type="transmembrane region" description="Helical" evidence="2">
    <location>
        <begin position="306"/>
        <end position="327"/>
    </location>
</feature>
<dbReference type="SMART" id="SM00267">
    <property type="entry name" value="GGDEF"/>
    <property type="match status" value="1"/>
</dbReference>
<dbReference type="NCBIfam" id="TIGR00229">
    <property type="entry name" value="sensory_box"/>
    <property type="match status" value="1"/>
</dbReference>
<dbReference type="PROSITE" id="PS50885">
    <property type="entry name" value="HAMP"/>
    <property type="match status" value="1"/>
</dbReference>
<dbReference type="InterPro" id="IPR000160">
    <property type="entry name" value="GGDEF_dom"/>
</dbReference>
<dbReference type="Gene3D" id="6.10.340.10">
    <property type="match status" value="1"/>
</dbReference>
<dbReference type="PANTHER" id="PTHR44757:SF2">
    <property type="entry name" value="BIOFILM ARCHITECTURE MAINTENANCE PROTEIN MBAA"/>
    <property type="match status" value="1"/>
</dbReference>
<dbReference type="InterPro" id="IPR035919">
    <property type="entry name" value="EAL_sf"/>
</dbReference>
<accession>A0A1W9KX03</accession>
<proteinExistence type="predicted"/>
<dbReference type="GO" id="GO:0071111">
    <property type="term" value="F:cyclic-guanylate-specific phosphodiesterase activity"/>
    <property type="evidence" value="ECO:0007669"/>
    <property type="project" value="UniProtKB-EC"/>
</dbReference>
<evidence type="ECO:0000259" key="3">
    <source>
        <dbReference type="PROSITE" id="PS50112"/>
    </source>
</evidence>
<evidence type="ECO:0000259" key="7">
    <source>
        <dbReference type="PROSITE" id="PS50887"/>
    </source>
</evidence>
<feature type="domain" description="HAMP" evidence="6">
    <location>
        <begin position="328"/>
        <end position="381"/>
    </location>
</feature>
<dbReference type="CDD" id="cd06225">
    <property type="entry name" value="HAMP"/>
    <property type="match status" value="1"/>
</dbReference>
<dbReference type="CDD" id="cd01948">
    <property type="entry name" value="EAL"/>
    <property type="match status" value="1"/>
</dbReference>
<dbReference type="SMART" id="SM00052">
    <property type="entry name" value="EAL"/>
    <property type="match status" value="1"/>
</dbReference>
<dbReference type="Gene3D" id="3.30.450.20">
    <property type="entry name" value="PAS domain"/>
    <property type="match status" value="1"/>
</dbReference>
<dbReference type="SUPFAM" id="SSF141868">
    <property type="entry name" value="EAL domain-like"/>
    <property type="match status" value="1"/>
</dbReference>
<evidence type="ECO:0000256" key="1">
    <source>
        <dbReference type="ARBA" id="ARBA00051114"/>
    </source>
</evidence>
<dbReference type="NCBIfam" id="TIGR00254">
    <property type="entry name" value="GGDEF"/>
    <property type="match status" value="1"/>
</dbReference>
<dbReference type="Gene3D" id="3.30.70.270">
    <property type="match status" value="1"/>
</dbReference>
<dbReference type="PROSITE" id="PS50883">
    <property type="entry name" value="EAL"/>
    <property type="match status" value="1"/>
</dbReference>
<dbReference type="SUPFAM" id="SSF55073">
    <property type="entry name" value="Nucleotide cyclase"/>
    <property type="match status" value="1"/>
</dbReference>
<feature type="domain" description="GGDEF" evidence="7">
    <location>
        <begin position="675"/>
        <end position="809"/>
    </location>
</feature>
<dbReference type="InterPro" id="IPR052155">
    <property type="entry name" value="Biofilm_reg_signaling"/>
</dbReference>
<name>A0A1W9KX03_9BURK</name>
<dbReference type="PANTHER" id="PTHR44757">
    <property type="entry name" value="DIGUANYLATE CYCLASE DGCP"/>
    <property type="match status" value="1"/>
</dbReference>
<dbReference type="InterPro" id="IPR001633">
    <property type="entry name" value="EAL_dom"/>
</dbReference>
<feature type="domain" description="PAC" evidence="4">
    <location>
        <begin position="589"/>
        <end position="643"/>
    </location>
</feature>
<dbReference type="InterPro" id="IPR003660">
    <property type="entry name" value="HAMP_dom"/>
</dbReference>
<keyword evidence="2" id="KW-0472">Membrane</keyword>
<gene>
    <name evidence="8" type="ORF">BWK72_04340</name>
</gene>
<dbReference type="FunFam" id="3.20.20.450:FF:000001">
    <property type="entry name" value="Cyclic di-GMP phosphodiesterase yahA"/>
    <property type="match status" value="1"/>
</dbReference>
<dbReference type="FunFam" id="3.30.70.270:FF:000001">
    <property type="entry name" value="Diguanylate cyclase domain protein"/>
    <property type="match status" value="1"/>
</dbReference>
<feature type="domain" description="PAS" evidence="3">
    <location>
        <begin position="505"/>
        <end position="552"/>
    </location>
</feature>
<reference evidence="8 9" key="1">
    <citation type="submission" date="2017-01" db="EMBL/GenBank/DDBJ databases">
        <title>Novel large sulfur bacteria in the metagenomes of groundwater-fed chemosynthetic microbial mats in the Lake Huron basin.</title>
        <authorList>
            <person name="Sharrar A.M."/>
            <person name="Flood B.E."/>
            <person name="Bailey J.V."/>
            <person name="Jones D.S."/>
            <person name="Biddanda B."/>
            <person name="Ruberg S.A."/>
            <person name="Marcus D.N."/>
            <person name="Dick G.J."/>
        </authorList>
    </citation>
    <scope>NUCLEOTIDE SEQUENCE [LARGE SCALE GENOMIC DNA]</scope>
    <source>
        <strain evidence="8">A7</strain>
    </source>
</reference>
<dbReference type="GO" id="GO:0016020">
    <property type="term" value="C:membrane"/>
    <property type="evidence" value="ECO:0007669"/>
    <property type="project" value="InterPro"/>
</dbReference>
<dbReference type="PROSITE" id="PS50887">
    <property type="entry name" value="GGDEF"/>
    <property type="match status" value="1"/>
</dbReference>
<evidence type="ECO:0000259" key="4">
    <source>
        <dbReference type="PROSITE" id="PS50113"/>
    </source>
</evidence>
<dbReference type="EMBL" id="MTEI01000002">
    <property type="protein sequence ID" value="OQW89187.1"/>
    <property type="molecule type" value="Genomic_DNA"/>
</dbReference>
<dbReference type="PROSITE" id="PS50112">
    <property type="entry name" value="PAS"/>
    <property type="match status" value="1"/>
</dbReference>